<proteinExistence type="predicted"/>
<protein>
    <submittedName>
        <fullName evidence="1">Uncharacterized protein</fullName>
    </submittedName>
</protein>
<evidence type="ECO:0000313" key="1">
    <source>
        <dbReference type="EMBL" id="TGY78062.1"/>
    </source>
</evidence>
<organism evidence="1 2">
    <name type="scientific">Lepagella muris</name>
    <dbReference type="NCBI Taxonomy" id="3032870"/>
    <lineage>
        <taxon>Bacteria</taxon>
        <taxon>Pseudomonadati</taxon>
        <taxon>Bacteroidota</taxon>
        <taxon>Bacteroidia</taxon>
        <taxon>Bacteroidales</taxon>
        <taxon>Muribaculaceae</taxon>
        <taxon>Lepagella</taxon>
    </lineage>
</organism>
<accession>A0AC61RFA3</accession>
<keyword evidence="2" id="KW-1185">Reference proteome</keyword>
<reference evidence="1" key="1">
    <citation type="submission" date="2019-04" db="EMBL/GenBank/DDBJ databases">
        <title>Microbes associate with the intestines of laboratory mice.</title>
        <authorList>
            <person name="Navarre W."/>
            <person name="Wong E."/>
            <person name="Huang K."/>
            <person name="Tropini C."/>
            <person name="Ng K."/>
            <person name="Yu B."/>
        </authorList>
    </citation>
    <scope>NUCLEOTIDE SEQUENCE</scope>
    <source>
        <strain evidence="1">NM04_E33</strain>
    </source>
</reference>
<dbReference type="Proteomes" id="UP000306319">
    <property type="component" value="Unassembled WGS sequence"/>
</dbReference>
<dbReference type="EMBL" id="SRYB01000017">
    <property type="protein sequence ID" value="TGY78062.1"/>
    <property type="molecule type" value="Genomic_DNA"/>
</dbReference>
<comment type="caution">
    <text evidence="1">The sequence shown here is derived from an EMBL/GenBank/DDBJ whole genome shotgun (WGS) entry which is preliminary data.</text>
</comment>
<gene>
    <name evidence="1" type="ORF">E5331_11975</name>
</gene>
<sequence>MKQSSKLNRNLVLAGGFALLTTAIAMSQSGFSHGNPTRASEEGILVVDLNKECWYDLDGDGKREFYQSNVYVGNRRYKGLFRLNEECNLANYIIDSYRNLGSDAMANIVNFGLDIPGFAYGGSKEFPIYKTNGTEDPVPIDTVQARSVNFIDIDNNGTNDIWLRGYNNDANVAIMGPDERFMYRTVKIMSPQEYYDYIVEKPSSGLGSGMSVIDISTGTPGCFGSFQQIDINNDGLMDYILPSTGEYLMNIGDGAFMKSKFAGKIYFRDFNDDGLNDMLSYNDKEKQLTVTYQNKDGEPETKKLVSGMACGDKIWCHDFDKDGDIDILVPFNGLENNEQGYLIMLENKGDGSFKKHEHYIDKGQLFLDCADVDNDGNYEVFFLGGDTYYGNDMYVWYLKVTGVDVDENAVKLHDQEPNDERIALLDANNSGFVKLYSYFGSYPDYEYKSFSFGDVPNTRPEKMAKPSVVYNEEDETIEISWDLGADKETASLDLTYELRIGTAPDKCDILWVDALADGHRRNFKDGNCGYLTMRKFNTTSWPEGKIYISIQSIDGNYMGSEFSDYAIVEKKTAAADFLIDCAVTTAVTEEVKLRFFGTPDSSVTYGWDFDGAEIVSENGVDAVVKWATPGTKKISLTATTAVGKTRTETKELKVVPAKLVPDKKMGEIYLEPSVAVDLDFDGVYELFDGRFYEANADGEYNLLKRLFNNNLPGGGNIADINRDGMPDVYCNTSNKISHTLNLGDKDMEIVDFDNLERKSIKLFADLDNDGFSDGYFGVDLGYNRGNYKSMEDITDLNTLLYWGTIKEIYDYDGDGFMDLCVIRVNNFIDWEHVYLYRNLGNRNFELDKTISVETSVKNIISSDIDGDGKMDMVSSDYASGLGVTSYSDYVYVYWGDGTNMKIPAPAGHQFCDISEIADLDNNGCNDIILDVVNGESVSTCIIFFYSDRSYEIVNCGERRNFGEAFFRRADGRMGLGANIVIGPGNTLPTAPTGIKMTETDDFYVFSWDAASDAETPVAGLKYNISLKLKDKEGDNSYVWSPLNGGMNGVPVPSSAQLLVSTTVSIPKSAVGPGDYEFKVQAVDTQMECGDFSEAYGFSVSMNNFISGPSETMVNKRNMFRLFPGIDASTINFGEGAVVESVEDKSITVYWTSEGEKNITYGEYSKAVFVHPALDASFYIPEEVFLFSKVNVNWDNDHNSEWKVEGLPFPGDGILPSSSNNYGVTYTQTEDNSGYLTIGNNNGSSYYKLRITHTLTESYGTDSYSVEFKTVRMKENPTITLVDIDEETNKHRIRWSVPEELRSGLHRAYMANVYKETSEFGVYELLSTMSADDYTSHIDEYSDPDKMASRYSLSYKMGYGETMMSVAHQPIHLQINQGGANIWNLYWGKYEGRNITTYRILRGNSPQTLECIAEVSGNVTSYTDYDVPTDAYYAVEILLNVGTRATETLRSRSNVVSVSDSGVDDVLEDGFYVVKEGNSMTVISDADVTVVNAQGIVIYTGKPCRIDNLSKGLYIVKSDKRIRRVMI</sequence>
<name>A0AC61RFA3_9BACT</name>
<evidence type="ECO:0000313" key="2">
    <source>
        <dbReference type="Proteomes" id="UP000306319"/>
    </source>
</evidence>